<reference evidence="1 2" key="1">
    <citation type="submission" date="2018-08" db="EMBL/GenBank/DDBJ databases">
        <title>Mucilaginibacter sp. MYSH2.</title>
        <authorList>
            <person name="Seo T."/>
        </authorList>
    </citation>
    <scope>NUCLEOTIDE SEQUENCE [LARGE SCALE GENOMIC DNA]</scope>
    <source>
        <strain evidence="1 2">MYSH2</strain>
    </source>
</reference>
<dbReference type="SUPFAM" id="SSF141571">
    <property type="entry name" value="Pentapeptide repeat-like"/>
    <property type="match status" value="1"/>
</dbReference>
<evidence type="ECO:0000313" key="1">
    <source>
        <dbReference type="EMBL" id="RFZ94099.1"/>
    </source>
</evidence>
<sequence length="133" mass="14508">MDCIEISNSTKQLLITKAVIEKGEINTACINGLRMRDVAAINIVIEDANLSDLEIKYAQLGGAYIHDIGLPPAGHPYYDPNAEQRPLRFENCDLHGSTITNCDLSMINIIDCNTTGLTINGISVDDLLKAYKG</sequence>
<dbReference type="EMBL" id="QWDC01000001">
    <property type="protein sequence ID" value="RFZ94099.1"/>
    <property type="molecule type" value="Genomic_DNA"/>
</dbReference>
<dbReference type="Proteomes" id="UP000264217">
    <property type="component" value="Unassembled WGS sequence"/>
</dbReference>
<dbReference type="OrthoDB" id="9786032at2"/>
<name>A0A372NWN3_9SPHI</name>
<dbReference type="RefSeq" id="WP_117389665.1">
    <property type="nucleotide sequence ID" value="NZ_QWDC01000001.1"/>
</dbReference>
<evidence type="ECO:0008006" key="3">
    <source>
        <dbReference type="Google" id="ProtNLM"/>
    </source>
</evidence>
<keyword evidence="2" id="KW-1185">Reference proteome</keyword>
<organism evidence="1 2">
    <name type="scientific">Mucilaginibacter conchicola</name>
    <dbReference type="NCBI Taxonomy" id="2303333"/>
    <lineage>
        <taxon>Bacteria</taxon>
        <taxon>Pseudomonadati</taxon>
        <taxon>Bacteroidota</taxon>
        <taxon>Sphingobacteriia</taxon>
        <taxon>Sphingobacteriales</taxon>
        <taxon>Sphingobacteriaceae</taxon>
        <taxon>Mucilaginibacter</taxon>
    </lineage>
</organism>
<evidence type="ECO:0000313" key="2">
    <source>
        <dbReference type="Proteomes" id="UP000264217"/>
    </source>
</evidence>
<accession>A0A372NWN3</accession>
<comment type="caution">
    <text evidence="1">The sequence shown here is derived from an EMBL/GenBank/DDBJ whole genome shotgun (WGS) entry which is preliminary data.</text>
</comment>
<protein>
    <recommendedName>
        <fullName evidence="3">Pentapeptide repeat-containing protein</fullName>
    </recommendedName>
</protein>
<dbReference type="AlphaFoldDB" id="A0A372NWN3"/>
<proteinExistence type="predicted"/>
<gene>
    <name evidence="1" type="ORF">D0C36_00640</name>
</gene>
<dbReference type="Gene3D" id="2.160.20.80">
    <property type="entry name" value="E3 ubiquitin-protein ligase SopA"/>
    <property type="match status" value="1"/>
</dbReference>